<evidence type="ECO:0000256" key="3">
    <source>
        <dbReference type="ARBA" id="ARBA00007809"/>
    </source>
</evidence>
<keyword evidence="7" id="KW-0762">Sugar transport</keyword>
<feature type="transmembrane region" description="Helical" evidence="13">
    <location>
        <begin position="200"/>
        <end position="221"/>
    </location>
</feature>
<protein>
    <recommendedName>
        <fullName evidence="4">Sugar transporter SWEET1</fullName>
    </recommendedName>
</protein>
<dbReference type="FunFam" id="1.20.1280.290:FF:000004">
    <property type="entry name" value="Sugar transporter SWEET"/>
    <property type="match status" value="1"/>
</dbReference>
<keyword evidence="11" id="KW-0333">Golgi apparatus</keyword>
<sequence length="249" mass="25744">MRLVLALGCAAGLAAPGVLRRKRKTRGQQQVVVVTAALTGGGSLASTVAPSLGVVVANSLFLSSVPAVVGARSASSLGDLNPLPWAFTLVNCLAWLHYAFVVRNKYAFFSNALGVLLGLFYTMTGMAYGSKSQRSQLEAVAVGFSLATLVASFCSCFVLETLEARRALAGLLANAILVIFYAAPLSTLGKVLETKSAASIYAPLSALNTLNGALWVAYGIAIGDYFIAAPNAAGLALGLVQLACKAIFH</sequence>
<name>A0AAD7XJU4_9STRA</name>
<feature type="transmembrane region" description="Helical" evidence="13">
    <location>
        <begin position="168"/>
        <end position="188"/>
    </location>
</feature>
<evidence type="ECO:0000256" key="8">
    <source>
        <dbReference type="ARBA" id="ARBA00022692"/>
    </source>
</evidence>
<dbReference type="PANTHER" id="PTHR10791:SF224">
    <property type="entry name" value="SUGAR TRANSPORTER SWEET"/>
    <property type="match status" value="1"/>
</dbReference>
<comment type="subcellular location">
    <subcellularLocation>
        <location evidence="1">Cell membrane</location>
        <topology evidence="1">Multi-pass membrane protein</topology>
    </subcellularLocation>
    <subcellularLocation>
        <location evidence="2">Golgi apparatus membrane</location>
        <topology evidence="2">Multi-pass membrane protein</topology>
    </subcellularLocation>
</comment>
<evidence type="ECO:0000313" key="15">
    <source>
        <dbReference type="Proteomes" id="UP001230188"/>
    </source>
</evidence>
<comment type="caution">
    <text evidence="14">The sequence shown here is derived from an EMBL/GenBank/DDBJ whole genome shotgun (WGS) entry which is preliminary data.</text>
</comment>
<dbReference type="Pfam" id="PF03083">
    <property type="entry name" value="MtN3_slv"/>
    <property type="match status" value="2"/>
</dbReference>
<evidence type="ECO:0000256" key="7">
    <source>
        <dbReference type="ARBA" id="ARBA00022597"/>
    </source>
</evidence>
<evidence type="ECO:0000256" key="11">
    <source>
        <dbReference type="ARBA" id="ARBA00023034"/>
    </source>
</evidence>
<keyword evidence="12 13" id="KW-0472">Membrane</keyword>
<keyword evidence="8 13" id="KW-0812">Transmembrane</keyword>
<evidence type="ECO:0000256" key="9">
    <source>
        <dbReference type="ARBA" id="ARBA00022737"/>
    </source>
</evidence>
<dbReference type="GO" id="GO:0051119">
    <property type="term" value="F:sugar transmembrane transporter activity"/>
    <property type="evidence" value="ECO:0007669"/>
    <property type="project" value="InterPro"/>
</dbReference>
<keyword evidence="9" id="KW-0677">Repeat</keyword>
<evidence type="ECO:0000256" key="2">
    <source>
        <dbReference type="ARBA" id="ARBA00004653"/>
    </source>
</evidence>
<evidence type="ECO:0000256" key="10">
    <source>
        <dbReference type="ARBA" id="ARBA00022989"/>
    </source>
</evidence>
<dbReference type="InterPro" id="IPR004316">
    <property type="entry name" value="SWEET_rpt"/>
</dbReference>
<accession>A0AAD7XJU4</accession>
<feature type="transmembrane region" description="Helical" evidence="13">
    <location>
        <begin position="83"/>
        <end position="100"/>
    </location>
</feature>
<dbReference type="InterPro" id="IPR047664">
    <property type="entry name" value="SWEET"/>
</dbReference>
<feature type="transmembrane region" description="Helical" evidence="13">
    <location>
        <begin position="140"/>
        <end position="162"/>
    </location>
</feature>
<evidence type="ECO:0000256" key="4">
    <source>
        <dbReference type="ARBA" id="ARBA00021741"/>
    </source>
</evidence>
<proteinExistence type="inferred from homology"/>
<reference evidence="14" key="1">
    <citation type="submission" date="2023-01" db="EMBL/GenBank/DDBJ databases">
        <title>Metagenome sequencing of chrysophaentin producing Chrysophaeum taylorii.</title>
        <authorList>
            <person name="Davison J."/>
            <person name="Bewley C."/>
        </authorList>
    </citation>
    <scope>NUCLEOTIDE SEQUENCE</scope>
    <source>
        <strain evidence="14">NIES-1699</strain>
    </source>
</reference>
<evidence type="ECO:0000256" key="5">
    <source>
        <dbReference type="ARBA" id="ARBA00022448"/>
    </source>
</evidence>
<dbReference type="AlphaFoldDB" id="A0AAD7XJU4"/>
<keyword evidence="6" id="KW-1003">Cell membrane</keyword>
<keyword evidence="15" id="KW-1185">Reference proteome</keyword>
<evidence type="ECO:0000256" key="1">
    <source>
        <dbReference type="ARBA" id="ARBA00004651"/>
    </source>
</evidence>
<dbReference type="EMBL" id="JAQMWT010000391">
    <property type="protein sequence ID" value="KAJ8602038.1"/>
    <property type="molecule type" value="Genomic_DNA"/>
</dbReference>
<gene>
    <name evidence="14" type="ORF">CTAYLR_002736</name>
</gene>
<dbReference type="GO" id="GO:0000139">
    <property type="term" value="C:Golgi membrane"/>
    <property type="evidence" value="ECO:0007669"/>
    <property type="project" value="UniProtKB-SubCell"/>
</dbReference>
<dbReference type="PANTHER" id="PTHR10791">
    <property type="entry name" value="RAG1-ACTIVATING PROTEIN 1"/>
    <property type="match status" value="1"/>
</dbReference>
<dbReference type="GO" id="GO:0005886">
    <property type="term" value="C:plasma membrane"/>
    <property type="evidence" value="ECO:0007669"/>
    <property type="project" value="UniProtKB-SubCell"/>
</dbReference>
<keyword evidence="5" id="KW-0813">Transport</keyword>
<dbReference type="Proteomes" id="UP001230188">
    <property type="component" value="Unassembled WGS sequence"/>
</dbReference>
<evidence type="ECO:0000256" key="13">
    <source>
        <dbReference type="SAM" id="Phobius"/>
    </source>
</evidence>
<comment type="similarity">
    <text evidence="3">Belongs to the SWEET sugar transporter family.</text>
</comment>
<evidence type="ECO:0000256" key="6">
    <source>
        <dbReference type="ARBA" id="ARBA00022475"/>
    </source>
</evidence>
<feature type="transmembrane region" description="Helical" evidence="13">
    <location>
        <begin position="106"/>
        <end position="128"/>
    </location>
</feature>
<keyword evidence="10 13" id="KW-1133">Transmembrane helix</keyword>
<evidence type="ECO:0000256" key="12">
    <source>
        <dbReference type="ARBA" id="ARBA00023136"/>
    </source>
</evidence>
<organism evidence="14 15">
    <name type="scientific">Chrysophaeum taylorii</name>
    <dbReference type="NCBI Taxonomy" id="2483200"/>
    <lineage>
        <taxon>Eukaryota</taxon>
        <taxon>Sar</taxon>
        <taxon>Stramenopiles</taxon>
        <taxon>Ochrophyta</taxon>
        <taxon>Pelagophyceae</taxon>
        <taxon>Pelagomonadales</taxon>
        <taxon>Pelagomonadaceae</taxon>
        <taxon>Chrysophaeum</taxon>
    </lineage>
</organism>
<dbReference type="Gene3D" id="1.20.1280.290">
    <property type="match status" value="2"/>
</dbReference>
<evidence type="ECO:0000313" key="14">
    <source>
        <dbReference type="EMBL" id="KAJ8602038.1"/>
    </source>
</evidence>